<reference evidence="6 7" key="1">
    <citation type="submission" date="2021-01" db="EMBL/GenBank/DDBJ databases">
        <title>Belnapia mucosa sp. nov. and Belnapia arida sp. nov., isolated from the Tabernas Desert (Almeria, Spain).</title>
        <authorList>
            <person name="Molina-Menor E."/>
            <person name="Vidal-Verdu A."/>
            <person name="Calonge A."/>
            <person name="Satari L."/>
            <person name="Pereto Magraner J."/>
            <person name="Porcar Miralles M."/>
        </authorList>
    </citation>
    <scope>NUCLEOTIDE SEQUENCE [LARGE SCALE GENOMIC DNA]</scope>
    <source>
        <strain evidence="6 7">T6</strain>
    </source>
</reference>
<feature type="domain" description="tRNA/rRNA methyltransferase SpoU type" evidence="5">
    <location>
        <begin position="115"/>
        <end position="265"/>
    </location>
</feature>
<dbReference type="InterPro" id="IPR029026">
    <property type="entry name" value="tRNA_m1G_MTases_N"/>
</dbReference>
<keyword evidence="7" id="KW-1185">Reference proteome</keyword>
<keyword evidence="3" id="KW-0808">Transferase</keyword>
<dbReference type="InterPro" id="IPR004384">
    <property type="entry name" value="RNA_MeTrfase_TrmJ/LasT"/>
</dbReference>
<protein>
    <submittedName>
        <fullName evidence="6">RNA methyltransferase</fullName>
    </submittedName>
</protein>
<dbReference type="EMBL" id="JAEUXJ010000001">
    <property type="protein sequence ID" value="MBL6453993.1"/>
    <property type="molecule type" value="Genomic_DNA"/>
</dbReference>
<evidence type="ECO:0000313" key="7">
    <source>
        <dbReference type="Proteomes" id="UP000606490"/>
    </source>
</evidence>
<dbReference type="InterPro" id="IPR001537">
    <property type="entry name" value="SpoU_MeTrfase"/>
</dbReference>
<evidence type="ECO:0000256" key="2">
    <source>
        <dbReference type="ARBA" id="ARBA00022603"/>
    </source>
</evidence>
<comment type="similarity">
    <text evidence="1">Belongs to the class IV-like SAM-binding methyltransferase superfamily. RNA methyltransferase TrmH family.</text>
</comment>
<dbReference type="Pfam" id="PF00588">
    <property type="entry name" value="SpoU_methylase"/>
    <property type="match status" value="1"/>
</dbReference>
<dbReference type="PANTHER" id="PTHR42786:SF7">
    <property type="entry name" value="TRNA_RRNA METHYLTRANSFERASE SPOU TYPE DOMAIN-CONTAINING PROTEIN"/>
    <property type="match status" value="1"/>
</dbReference>
<dbReference type="InterPro" id="IPR029028">
    <property type="entry name" value="Alpha/beta_knot_MTases"/>
</dbReference>
<evidence type="ECO:0000313" key="6">
    <source>
        <dbReference type="EMBL" id="MBL6453993.1"/>
    </source>
</evidence>
<name>A0ABS1UX04_9PROT</name>
<keyword evidence="2 6" id="KW-0489">Methyltransferase</keyword>
<organism evidence="6 7">
    <name type="scientific">Belnapia mucosa</name>
    <dbReference type="NCBI Taxonomy" id="2804532"/>
    <lineage>
        <taxon>Bacteria</taxon>
        <taxon>Pseudomonadati</taxon>
        <taxon>Pseudomonadota</taxon>
        <taxon>Alphaproteobacteria</taxon>
        <taxon>Acetobacterales</taxon>
        <taxon>Roseomonadaceae</taxon>
        <taxon>Belnapia</taxon>
    </lineage>
</organism>
<sequence>MDALKRIALTDPKRAWFRAHLDAPSCTATETALEAAAGQPIASYRALAAELAVALDADLPEEPLALLAEPVGEGGWRLQPPLAFALGAHRVLPEAWTRGGKPAADLHPAPGESPVVVLVRPQLAENIGTTARAMANGGLFHLRLVAPRDGWPQDRAWRTASGADAILEAATVFPDVPSALADCHRVFATCPRPRHMIKPLRTARAAAEDAREINGRGLRCAVLFGPERAGLEADDMAYADTLVRYPLNPAHMSLNLAQAVMIFAYEWWTATEPTAPRKLVTNGTPVASKGLLESFLDRLISELDASGFLEPEKKRANMVRNLRHWFERGEVTEQELRTLHGVVTELSQGRMRRGRPDLD</sequence>
<dbReference type="CDD" id="cd18093">
    <property type="entry name" value="SpoU-like_TrmJ"/>
    <property type="match status" value="1"/>
</dbReference>
<evidence type="ECO:0000256" key="3">
    <source>
        <dbReference type="ARBA" id="ARBA00022679"/>
    </source>
</evidence>
<dbReference type="Gene3D" id="3.40.1280.10">
    <property type="match status" value="1"/>
</dbReference>
<keyword evidence="4" id="KW-0949">S-adenosyl-L-methionine</keyword>
<dbReference type="GO" id="GO:0008168">
    <property type="term" value="F:methyltransferase activity"/>
    <property type="evidence" value="ECO:0007669"/>
    <property type="project" value="UniProtKB-KW"/>
</dbReference>
<dbReference type="Proteomes" id="UP000606490">
    <property type="component" value="Unassembled WGS sequence"/>
</dbReference>
<proteinExistence type="inferred from homology"/>
<evidence type="ECO:0000256" key="4">
    <source>
        <dbReference type="ARBA" id="ARBA00022691"/>
    </source>
</evidence>
<gene>
    <name evidence="6" type="ORF">JMJ55_01585</name>
</gene>
<dbReference type="SUPFAM" id="SSF75217">
    <property type="entry name" value="alpha/beta knot"/>
    <property type="match status" value="1"/>
</dbReference>
<evidence type="ECO:0000256" key="1">
    <source>
        <dbReference type="ARBA" id="ARBA00007228"/>
    </source>
</evidence>
<evidence type="ECO:0000259" key="5">
    <source>
        <dbReference type="Pfam" id="PF00588"/>
    </source>
</evidence>
<dbReference type="Gene3D" id="1.10.8.590">
    <property type="match status" value="1"/>
</dbReference>
<dbReference type="GO" id="GO:0032259">
    <property type="term" value="P:methylation"/>
    <property type="evidence" value="ECO:0007669"/>
    <property type="project" value="UniProtKB-KW"/>
</dbReference>
<dbReference type="PANTHER" id="PTHR42786">
    <property type="entry name" value="TRNA/RRNA METHYLTRANSFERASE"/>
    <property type="match status" value="1"/>
</dbReference>
<comment type="caution">
    <text evidence="6">The sequence shown here is derived from an EMBL/GenBank/DDBJ whole genome shotgun (WGS) entry which is preliminary data.</text>
</comment>
<accession>A0ABS1UX04</accession>